<dbReference type="InterPro" id="IPR036452">
    <property type="entry name" value="Ribo_hydro-like"/>
</dbReference>
<dbReference type="GO" id="GO:0006152">
    <property type="term" value="P:purine nucleoside catabolic process"/>
    <property type="evidence" value="ECO:0007669"/>
    <property type="project" value="TreeGrafter"/>
</dbReference>
<dbReference type="GO" id="GO:0008477">
    <property type="term" value="F:purine nucleosidase activity"/>
    <property type="evidence" value="ECO:0007669"/>
    <property type="project" value="TreeGrafter"/>
</dbReference>
<dbReference type="PANTHER" id="PTHR12304">
    <property type="entry name" value="INOSINE-URIDINE PREFERRING NUCLEOSIDE HYDROLASE"/>
    <property type="match status" value="1"/>
</dbReference>
<sequence>MRVVIDTDPAMGVLGGDPEDAFAILMALNAPAVDVAGISVVNGNVPLELAYANARHLLDLHGSSGVPLAAGPARALMPYRSEQADWQARKLELPRLAPPVDPPAPASAPELIVRSVLDAPEPVTLVAIGPLTNVALALLLEPRIAGAVERLVIMGGTGREPGNVTPAAEFNFWCDPEAAAAVFAADWPIRLVTLEVCHRVRFTRDVLTRTGDGPLADYVRASCAPWLDALERGGEAGIPMFDTLTMATVLAPEVVTTRPARVEIDAGRGPSQGASAIWWDRDVLGCPLEHTNADVAVDVDVPGFVKLFDQYVLDHL</sequence>
<evidence type="ECO:0000256" key="2">
    <source>
        <dbReference type="ARBA" id="ARBA00023295"/>
    </source>
</evidence>
<dbReference type="Pfam" id="PF01156">
    <property type="entry name" value="IU_nuc_hydro"/>
    <property type="match status" value="1"/>
</dbReference>
<gene>
    <name evidence="4" type="ORF">CLV30_1039</name>
</gene>
<keyword evidence="1 4" id="KW-0378">Hydrolase</keyword>
<dbReference type="Proteomes" id="UP000243528">
    <property type="component" value="Unassembled WGS sequence"/>
</dbReference>
<dbReference type="SUPFAM" id="SSF53590">
    <property type="entry name" value="Nucleoside hydrolase"/>
    <property type="match status" value="1"/>
</dbReference>
<evidence type="ECO:0000256" key="1">
    <source>
        <dbReference type="ARBA" id="ARBA00022801"/>
    </source>
</evidence>
<dbReference type="AlphaFoldDB" id="A0A2P8E8U6"/>
<dbReference type="GO" id="GO:0005829">
    <property type="term" value="C:cytosol"/>
    <property type="evidence" value="ECO:0007669"/>
    <property type="project" value="TreeGrafter"/>
</dbReference>
<evidence type="ECO:0000313" key="5">
    <source>
        <dbReference type="Proteomes" id="UP000243528"/>
    </source>
</evidence>
<keyword evidence="2" id="KW-0326">Glycosidase</keyword>
<name>A0A2P8E8U6_9ACTN</name>
<reference evidence="4 5" key="1">
    <citation type="submission" date="2018-03" db="EMBL/GenBank/DDBJ databases">
        <title>Genomic Encyclopedia of Archaeal and Bacterial Type Strains, Phase II (KMG-II): from individual species to whole genera.</title>
        <authorList>
            <person name="Goeker M."/>
        </authorList>
    </citation>
    <scope>NUCLEOTIDE SEQUENCE [LARGE SCALE GENOMIC DNA]</scope>
    <source>
        <strain evidence="4 5">DSM 45211</strain>
    </source>
</reference>
<dbReference type="PANTHER" id="PTHR12304:SF4">
    <property type="entry name" value="URIDINE NUCLEOSIDASE"/>
    <property type="match status" value="1"/>
</dbReference>
<dbReference type="Gene3D" id="3.90.245.10">
    <property type="entry name" value="Ribonucleoside hydrolase-like"/>
    <property type="match status" value="1"/>
</dbReference>
<evidence type="ECO:0000259" key="3">
    <source>
        <dbReference type="Pfam" id="PF01156"/>
    </source>
</evidence>
<keyword evidence="5" id="KW-1185">Reference proteome</keyword>
<accession>A0A2P8E8U6</accession>
<organism evidence="4 5">
    <name type="scientific">Haloactinopolyspora alba</name>
    <dbReference type="NCBI Taxonomy" id="648780"/>
    <lineage>
        <taxon>Bacteria</taxon>
        <taxon>Bacillati</taxon>
        <taxon>Actinomycetota</taxon>
        <taxon>Actinomycetes</taxon>
        <taxon>Jiangellales</taxon>
        <taxon>Jiangellaceae</taxon>
        <taxon>Haloactinopolyspora</taxon>
    </lineage>
</organism>
<dbReference type="InterPro" id="IPR001910">
    <property type="entry name" value="Inosine/uridine_hydrolase_dom"/>
</dbReference>
<proteinExistence type="predicted"/>
<dbReference type="RefSeq" id="WP_165358530.1">
    <property type="nucleotide sequence ID" value="NZ_ML142901.1"/>
</dbReference>
<dbReference type="InterPro" id="IPR023186">
    <property type="entry name" value="IUNH"/>
</dbReference>
<feature type="domain" description="Inosine/uridine-preferring nucleoside hydrolase" evidence="3">
    <location>
        <begin position="3"/>
        <end position="305"/>
    </location>
</feature>
<dbReference type="EMBL" id="PYGE01000003">
    <property type="protein sequence ID" value="PSL05858.1"/>
    <property type="molecule type" value="Genomic_DNA"/>
</dbReference>
<protein>
    <submittedName>
        <fullName evidence="4">Purine nucleosidase/pyrimidine-specific ribonucleoside hydrolase</fullName>
    </submittedName>
</protein>
<evidence type="ECO:0000313" key="4">
    <source>
        <dbReference type="EMBL" id="PSL05858.1"/>
    </source>
</evidence>
<comment type="caution">
    <text evidence="4">The sequence shown here is derived from an EMBL/GenBank/DDBJ whole genome shotgun (WGS) entry which is preliminary data.</text>
</comment>